<evidence type="ECO:0000313" key="8">
    <source>
        <dbReference type="EMBL" id="CAK7218733.1"/>
    </source>
</evidence>
<comment type="caution">
    <text evidence="8">The sequence shown here is derived from an EMBL/GenBank/DDBJ whole genome shotgun (WGS) entry which is preliminary data.</text>
</comment>
<comment type="catalytic activity">
    <reaction evidence="1">
        <text>a uridine in mRNA = a pseudouridine in mRNA</text>
        <dbReference type="Rhea" id="RHEA:56644"/>
        <dbReference type="Rhea" id="RHEA-COMP:14658"/>
        <dbReference type="Rhea" id="RHEA-COMP:14659"/>
        <dbReference type="ChEBI" id="CHEBI:65314"/>
        <dbReference type="ChEBI" id="CHEBI:65315"/>
    </reaction>
</comment>
<evidence type="ECO:0000256" key="1">
    <source>
        <dbReference type="ARBA" id="ARBA00001166"/>
    </source>
</evidence>
<dbReference type="EMBL" id="CAWUHD010000029">
    <property type="protein sequence ID" value="CAK7218733.1"/>
    <property type="molecule type" value="Genomic_DNA"/>
</dbReference>
<keyword evidence="9" id="KW-1185">Reference proteome</keyword>
<feature type="region of interest" description="Disordered" evidence="6">
    <location>
        <begin position="53"/>
        <end position="81"/>
    </location>
</feature>
<organism evidence="8 9">
    <name type="scientific">Sporothrix eucalyptigena</name>
    <dbReference type="NCBI Taxonomy" id="1812306"/>
    <lineage>
        <taxon>Eukaryota</taxon>
        <taxon>Fungi</taxon>
        <taxon>Dikarya</taxon>
        <taxon>Ascomycota</taxon>
        <taxon>Pezizomycotina</taxon>
        <taxon>Sordariomycetes</taxon>
        <taxon>Sordariomycetidae</taxon>
        <taxon>Ophiostomatales</taxon>
        <taxon>Ophiostomataceae</taxon>
        <taxon>Sporothrix</taxon>
    </lineage>
</organism>
<feature type="compositionally biased region" description="Basic and acidic residues" evidence="6">
    <location>
        <begin position="463"/>
        <end position="505"/>
    </location>
</feature>
<dbReference type="Pfam" id="PF01509">
    <property type="entry name" value="TruB_N"/>
    <property type="match status" value="1"/>
</dbReference>
<dbReference type="SUPFAM" id="SSF55120">
    <property type="entry name" value="Pseudouridine synthase"/>
    <property type="match status" value="1"/>
</dbReference>
<evidence type="ECO:0000256" key="2">
    <source>
        <dbReference type="ARBA" id="ARBA00008999"/>
    </source>
</evidence>
<dbReference type="Gene3D" id="3.30.2350.10">
    <property type="entry name" value="Pseudouridine synthase"/>
    <property type="match status" value="2"/>
</dbReference>
<dbReference type="EC" id="5.4.99.25" evidence="3"/>
<evidence type="ECO:0000313" key="9">
    <source>
        <dbReference type="Proteomes" id="UP001642482"/>
    </source>
</evidence>
<evidence type="ECO:0000256" key="4">
    <source>
        <dbReference type="ARBA" id="ARBA00022694"/>
    </source>
</evidence>
<feature type="compositionally biased region" description="Basic and acidic residues" evidence="6">
    <location>
        <begin position="233"/>
        <end position="277"/>
    </location>
</feature>
<dbReference type="CDD" id="cd02867">
    <property type="entry name" value="PseudoU_synth_TruB_4"/>
    <property type="match status" value="1"/>
</dbReference>
<feature type="compositionally biased region" description="Polar residues" evidence="6">
    <location>
        <begin position="315"/>
        <end position="342"/>
    </location>
</feature>
<proteinExistence type="inferred from homology"/>
<keyword evidence="4" id="KW-0819">tRNA processing</keyword>
<dbReference type="Proteomes" id="UP001642482">
    <property type="component" value="Unassembled WGS sequence"/>
</dbReference>
<feature type="compositionally biased region" description="Basic and acidic residues" evidence="6">
    <location>
        <begin position="53"/>
        <end position="63"/>
    </location>
</feature>
<evidence type="ECO:0000259" key="7">
    <source>
        <dbReference type="Pfam" id="PF01509"/>
    </source>
</evidence>
<evidence type="ECO:0000256" key="5">
    <source>
        <dbReference type="ARBA" id="ARBA00023235"/>
    </source>
</evidence>
<keyword evidence="5 8" id="KW-0413">Isomerase</keyword>
<reference evidence="8 9" key="1">
    <citation type="submission" date="2024-01" db="EMBL/GenBank/DDBJ databases">
        <authorList>
            <person name="Allen C."/>
            <person name="Tagirdzhanova G."/>
        </authorList>
    </citation>
    <scope>NUCLEOTIDE SEQUENCE [LARGE SCALE GENOMIC DNA]</scope>
</reference>
<sequence>MRVGRFVKMARQNVLEGVFAINKPMGMSSAQVIRDCQTYFNPSSFFRPMIQQEADRRARESNTQHRRRSKAKRDSRVKMGHGGTLDPLATGVLILGLGHGTKELNKFLTCTKTYETVVLFGASTDTYDRVGRILTKRPYDEITREKVEAALDDFRGKFKQMPPLYSALKMNGKPLYEYAREGLSIPREIETREVEVSDLELVEWYAPGEHNHRWPDEEAGMAEQSLAERVWRMEKEQASGKKLSPEEEKSDIEARAAHEDFKRRAEAKQDELVFDKPGKRRRGNEGMGPSGKKRRFSEDQLMMSGALGELPSSPYHKNNSSANATDTDEPGTSNGNSFTGKTASGAAGREFKMQVTGGRGSNLIPTTPASTNTPPPWEGKGPPAARIRLTVSSGFYVRSFCHDLGTKVQSAAMMAELARTRQSDFRVGSANMLEYDDISKGEAVWAPKVARLLRLWKDGEVAKGADENGDEGEKTIAEIEVAKADTDERKEEKAEQPAEPAKPEAEAEAEAENTPTFEIQSAVKTSEVLPTLDEAAADKEEDEWNGIEDDEPKEEPAPVKA</sequence>
<gene>
    <name evidence="8" type="primary">PUS4</name>
    <name evidence="8" type="ORF">SEUCBS140593_003650</name>
</gene>
<evidence type="ECO:0000256" key="6">
    <source>
        <dbReference type="SAM" id="MobiDB-lite"/>
    </source>
</evidence>
<feature type="compositionally biased region" description="Acidic residues" evidence="6">
    <location>
        <begin position="539"/>
        <end position="553"/>
    </location>
</feature>
<dbReference type="PANTHER" id="PTHR13767">
    <property type="entry name" value="TRNA-PSEUDOURIDINE SYNTHASE"/>
    <property type="match status" value="1"/>
</dbReference>
<dbReference type="HAMAP" id="MF_01080">
    <property type="entry name" value="TruB_bact"/>
    <property type="match status" value="1"/>
</dbReference>
<accession>A0ABP0BGH1</accession>
<comment type="similarity">
    <text evidence="2">Belongs to the pseudouridine synthase TruB family.</text>
</comment>
<dbReference type="PANTHER" id="PTHR13767:SF2">
    <property type="entry name" value="PSEUDOURIDYLATE SYNTHASE TRUB1"/>
    <property type="match status" value="1"/>
</dbReference>
<evidence type="ECO:0000256" key="3">
    <source>
        <dbReference type="ARBA" id="ARBA00012787"/>
    </source>
</evidence>
<dbReference type="GO" id="GO:0160148">
    <property type="term" value="F:tRNA pseudouridine(55) synthase activity"/>
    <property type="evidence" value="ECO:0007669"/>
    <property type="project" value="UniProtKB-EC"/>
</dbReference>
<dbReference type="InterPro" id="IPR020103">
    <property type="entry name" value="PsdUridine_synth_cat_dom_sf"/>
</dbReference>
<feature type="region of interest" description="Disordered" evidence="6">
    <location>
        <begin position="463"/>
        <end position="561"/>
    </location>
</feature>
<dbReference type="InterPro" id="IPR014780">
    <property type="entry name" value="tRNA_psdUridine_synth_TruB"/>
</dbReference>
<feature type="compositionally biased region" description="Polar residues" evidence="6">
    <location>
        <begin position="513"/>
        <end position="524"/>
    </location>
</feature>
<feature type="region of interest" description="Disordered" evidence="6">
    <location>
        <begin position="233"/>
        <end position="382"/>
    </location>
</feature>
<protein>
    <recommendedName>
        <fullName evidence="3">tRNA pseudouridine(55) synthase</fullName>
        <ecNumber evidence="3">5.4.99.25</ecNumber>
    </recommendedName>
</protein>
<name>A0ABP0BGH1_9PEZI</name>
<feature type="domain" description="Pseudouridine synthase II N-terminal" evidence="7">
    <location>
        <begin position="77"/>
        <end position="207"/>
    </location>
</feature>
<dbReference type="InterPro" id="IPR002501">
    <property type="entry name" value="PsdUridine_synth_N"/>
</dbReference>